<evidence type="ECO:0000313" key="2">
    <source>
        <dbReference type="Proteomes" id="UP000775213"/>
    </source>
</evidence>
<dbReference type="EMBL" id="JAGFBR010000016">
    <property type="protein sequence ID" value="KAH0453810.1"/>
    <property type="molecule type" value="Genomic_DNA"/>
</dbReference>
<evidence type="ECO:0008006" key="3">
    <source>
        <dbReference type="Google" id="ProtNLM"/>
    </source>
</evidence>
<keyword evidence="2" id="KW-1185">Reference proteome</keyword>
<protein>
    <recommendedName>
        <fullName evidence="3">Protein FAR1-RELATED SEQUENCE</fullName>
    </recommendedName>
</protein>
<comment type="caution">
    <text evidence="1">The sequence shown here is derived from an EMBL/GenBank/DDBJ whole genome shotgun (WGS) entry which is preliminary data.</text>
</comment>
<accession>A0AAV7FVP8</accession>
<dbReference type="Proteomes" id="UP000775213">
    <property type="component" value="Unassembled WGS sequence"/>
</dbReference>
<reference evidence="1 2" key="1">
    <citation type="journal article" date="2021" name="Hortic Res">
        <title>Chromosome-scale assembly of the Dendrobium chrysotoxum genome enhances the understanding of orchid evolution.</title>
        <authorList>
            <person name="Zhang Y."/>
            <person name="Zhang G.Q."/>
            <person name="Zhang D."/>
            <person name="Liu X.D."/>
            <person name="Xu X.Y."/>
            <person name="Sun W.H."/>
            <person name="Yu X."/>
            <person name="Zhu X."/>
            <person name="Wang Z.W."/>
            <person name="Zhao X."/>
            <person name="Zhong W.Y."/>
            <person name="Chen H."/>
            <person name="Yin W.L."/>
            <person name="Huang T."/>
            <person name="Niu S.C."/>
            <person name="Liu Z.J."/>
        </authorList>
    </citation>
    <scope>NUCLEOTIDE SEQUENCE [LARGE SCALE GENOMIC DNA]</scope>
    <source>
        <strain evidence="1">Lindl</strain>
    </source>
</reference>
<name>A0AAV7FVP8_DENCH</name>
<dbReference type="AlphaFoldDB" id="A0AAV7FVP8"/>
<sequence length="87" mass="10120">MLAAITDMVENVDLILDGFYNSEKEAYDMYCHYAHNIDFSIHKEHHNRSWMVQNCIESHNHELARPKDQHLLNNIGGSKTIYVGCND</sequence>
<organism evidence="1 2">
    <name type="scientific">Dendrobium chrysotoxum</name>
    <name type="common">Orchid</name>
    <dbReference type="NCBI Taxonomy" id="161865"/>
    <lineage>
        <taxon>Eukaryota</taxon>
        <taxon>Viridiplantae</taxon>
        <taxon>Streptophyta</taxon>
        <taxon>Embryophyta</taxon>
        <taxon>Tracheophyta</taxon>
        <taxon>Spermatophyta</taxon>
        <taxon>Magnoliopsida</taxon>
        <taxon>Liliopsida</taxon>
        <taxon>Asparagales</taxon>
        <taxon>Orchidaceae</taxon>
        <taxon>Epidendroideae</taxon>
        <taxon>Malaxideae</taxon>
        <taxon>Dendrobiinae</taxon>
        <taxon>Dendrobium</taxon>
    </lineage>
</organism>
<evidence type="ECO:0000313" key="1">
    <source>
        <dbReference type="EMBL" id="KAH0453810.1"/>
    </source>
</evidence>
<proteinExistence type="predicted"/>
<gene>
    <name evidence="1" type="ORF">IEQ34_018134</name>
</gene>